<protein>
    <recommendedName>
        <fullName evidence="3">3-beta hydroxysteroid dehydrogenase/isomerase domain-containing protein</fullName>
    </recommendedName>
</protein>
<evidence type="ECO:0000313" key="5">
    <source>
        <dbReference type="Proteomes" id="UP000256328"/>
    </source>
</evidence>
<dbReference type="GO" id="GO:0006694">
    <property type="term" value="P:steroid biosynthetic process"/>
    <property type="evidence" value="ECO:0007669"/>
    <property type="project" value="InterPro"/>
</dbReference>
<dbReference type="PANTHER" id="PTHR43245">
    <property type="entry name" value="BIFUNCTIONAL POLYMYXIN RESISTANCE PROTEIN ARNA"/>
    <property type="match status" value="1"/>
</dbReference>
<evidence type="ECO:0000256" key="2">
    <source>
        <dbReference type="ARBA" id="ARBA00023002"/>
    </source>
</evidence>
<accession>A0A3D8T9E1</accession>
<evidence type="ECO:0000256" key="1">
    <source>
        <dbReference type="ARBA" id="ARBA00009219"/>
    </source>
</evidence>
<dbReference type="Pfam" id="PF01073">
    <property type="entry name" value="3Beta_HSD"/>
    <property type="match status" value="1"/>
</dbReference>
<name>A0A3D8T9E1_9HELO</name>
<proteinExistence type="inferred from homology"/>
<keyword evidence="5" id="KW-1185">Reference proteome</keyword>
<dbReference type="SUPFAM" id="SSF51735">
    <property type="entry name" value="NAD(P)-binding Rossmann-fold domains"/>
    <property type="match status" value="1"/>
</dbReference>
<comment type="caution">
    <text evidence="4">The sequence shown here is derived from an EMBL/GenBank/DDBJ whole genome shotgun (WGS) entry which is preliminary data.</text>
</comment>
<dbReference type="InterPro" id="IPR036291">
    <property type="entry name" value="NAD(P)-bd_dom_sf"/>
</dbReference>
<comment type="similarity">
    <text evidence="1">Belongs to the 3-beta-HSD family.</text>
</comment>
<dbReference type="GO" id="GO:0016616">
    <property type="term" value="F:oxidoreductase activity, acting on the CH-OH group of donors, NAD or NADP as acceptor"/>
    <property type="evidence" value="ECO:0007669"/>
    <property type="project" value="InterPro"/>
</dbReference>
<evidence type="ECO:0000259" key="3">
    <source>
        <dbReference type="Pfam" id="PF01073"/>
    </source>
</evidence>
<dbReference type="InterPro" id="IPR002225">
    <property type="entry name" value="3Beta_OHSteriod_DH/Estase"/>
</dbReference>
<gene>
    <name evidence="4" type="ORF">BP5796_00919</name>
</gene>
<organism evidence="4 5">
    <name type="scientific">Coleophoma crateriformis</name>
    <dbReference type="NCBI Taxonomy" id="565419"/>
    <lineage>
        <taxon>Eukaryota</taxon>
        <taxon>Fungi</taxon>
        <taxon>Dikarya</taxon>
        <taxon>Ascomycota</taxon>
        <taxon>Pezizomycotina</taxon>
        <taxon>Leotiomycetes</taxon>
        <taxon>Helotiales</taxon>
        <taxon>Dermateaceae</taxon>
        <taxon>Coleophoma</taxon>
    </lineage>
</organism>
<dbReference type="EMBL" id="PDLN01000001">
    <property type="protein sequence ID" value="RDW95156.1"/>
    <property type="molecule type" value="Genomic_DNA"/>
</dbReference>
<dbReference type="Proteomes" id="UP000256328">
    <property type="component" value="Unassembled WGS sequence"/>
</dbReference>
<evidence type="ECO:0000313" key="4">
    <source>
        <dbReference type="EMBL" id="RDW95156.1"/>
    </source>
</evidence>
<dbReference type="OrthoDB" id="10058185at2759"/>
<dbReference type="Gene3D" id="3.40.50.720">
    <property type="entry name" value="NAD(P)-binding Rossmann-like Domain"/>
    <property type="match status" value="1"/>
</dbReference>
<sequence>MAALDSIPILVTGACGQVGIAIVQLLQSQCPTAQIHALDLNIPAPTSPRYISNITYHGGDVTDVENVGMLLRSVRPIVVFHTAGLIPQIAERLGCNDWEGFEKVNVGGTKIVLEQCKKVGSVKSFVYTSSCDVVKAGSWTDLRGVDEGQPIPTRWNDPYSKSKAMAENLVLSSSTPVMPTTAIRTHAVFSAYDNNMLPLLLSTPRNVHLGSGKNLYDYTYAPNLALGHMLAAINLLTIHPADTSNIHSAAGKPFFITNAEPCHFRLFLTAVWKAYDADLPEKKDIGRGTTIPKNVALPLVWMNEKVSKISGKKPLLTTKDLGDSTAERFFDNTRAREVLGYQPSVKLADAIEEAVRGYKIVVKQEGESR</sequence>
<dbReference type="InterPro" id="IPR050177">
    <property type="entry name" value="Lipid_A_modif_metabolic_enz"/>
</dbReference>
<keyword evidence="2" id="KW-0560">Oxidoreductase</keyword>
<dbReference type="PANTHER" id="PTHR43245:SF51">
    <property type="entry name" value="SHORT CHAIN DEHYDROGENASE_REDUCTASE FAMILY 42E, MEMBER 2"/>
    <property type="match status" value="1"/>
</dbReference>
<feature type="domain" description="3-beta hydroxysteroid dehydrogenase/isomerase" evidence="3">
    <location>
        <begin position="10"/>
        <end position="281"/>
    </location>
</feature>
<reference evidence="4 5" key="1">
    <citation type="journal article" date="2018" name="IMA Fungus">
        <title>IMA Genome-F 9: Draft genome sequence of Annulohypoxylon stygium, Aspergillus mulundensis, Berkeleyomyces basicola (syn. Thielaviopsis basicola), Ceratocystis smalleyi, two Cercospora beticola strains, Coleophoma cylindrospora, Fusarium fracticaudum, Phialophora cf. hyalina, and Morchella septimelata.</title>
        <authorList>
            <person name="Wingfield B.D."/>
            <person name="Bills G.F."/>
            <person name="Dong Y."/>
            <person name="Huang W."/>
            <person name="Nel W.J."/>
            <person name="Swalarsk-Parry B.S."/>
            <person name="Vaghefi N."/>
            <person name="Wilken P.M."/>
            <person name="An Z."/>
            <person name="de Beer Z.W."/>
            <person name="De Vos L."/>
            <person name="Chen L."/>
            <person name="Duong T.A."/>
            <person name="Gao Y."/>
            <person name="Hammerbacher A."/>
            <person name="Kikkert J.R."/>
            <person name="Li Y."/>
            <person name="Li H."/>
            <person name="Li K."/>
            <person name="Li Q."/>
            <person name="Liu X."/>
            <person name="Ma X."/>
            <person name="Naidoo K."/>
            <person name="Pethybridge S.J."/>
            <person name="Sun J."/>
            <person name="Steenkamp E.T."/>
            <person name="van der Nest M.A."/>
            <person name="van Wyk S."/>
            <person name="Wingfield M.J."/>
            <person name="Xiong C."/>
            <person name="Yue Q."/>
            <person name="Zhang X."/>
        </authorList>
    </citation>
    <scope>NUCLEOTIDE SEQUENCE [LARGE SCALE GENOMIC DNA]</scope>
    <source>
        <strain evidence="4 5">BP5796</strain>
    </source>
</reference>
<dbReference type="AlphaFoldDB" id="A0A3D8T9E1"/>